<comment type="caution">
    <text evidence="1">The sequence shown here is derived from an EMBL/GenBank/DDBJ whole genome shotgun (WGS) entry which is preliminary data.</text>
</comment>
<sequence>MLRGGGVVLLVREPSIGPRVLCGTRRAHRPGVRLPARVLTRCERIARPNVVRVDRRLLPWRVLLTDVLARRGPAGLTLLGNGVAGLMPRGSLVPGHVLVTAPVVGRLLLGCGQAGDRPTRRELAGLPLPATLLIEFTLVGDLPRACAQVRVALVGCALPTDPLSGGVLLGRMRVGRPLTREWSIGRLPTRILPARILSARPVPVG</sequence>
<reference evidence="1 2" key="1">
    <citation type="submission" date="2019-03" db="EMBL/GenBank/DDBJ databases">
        <title>Sequencing the genomes of 1000 actinobacteria strains.</title>
        <authorList>
            <person name="Klenk H.-P."/>
        </authorList>
    </citation>
    <scope>NUCLEOTIDE SEQUENCE [LARGE SCALE GENOMIC DNA]</scope>
    <source>
        <strain evidence="1 2">DSM 43805</strain>
    </source>
</reference>
<dbReference type="Proteomes" id="UP000294901">
    <property type="component" value="Unassembled WGS sequence"/>
</dbReference>
<organism evidence="1 2">
    <name type="scientific">Paractinoplanes brasiliensis</name>
    <dbReference type="NCBI Taxonomy" id="52695"/>
    <lineage>
        <taxon>Bacteria</taxon>
        <taxon>Bacillati</taxon>
        <taxon>Actinomycetota</taxon>
        <taxon>Actinomycetes</taxon>
        <taxon>Micromonosporales</taxon>
        <taxon>Micromonosporaceae</taxon>
        <taxon>Paractinoplanes</taxon>
    </lineage>
</organism>
<keyword evidence="2" id="KW-1185">Reference proteome</keyword>
<evidence type="ECO:0000313" key="2">
    <source>
        <dbReference type="Proteomes" id="UP000294901"/>
    </source>
</evidence>
<dbReference type="AlphaFoldDB" id="A0A4R6J6L3"/>
<name>A0A4R6J6L3_9ACTN</name>
<accession>A0A4R6J6L3</accession>
<protein>
    <submittedName>
        <fullName evidence="1">Uncharacterized protein</fullName>
    </submittedName>
</protein>
<evidence type="ECO:0000313" key="1">
    <source>
        <dbReference type="EMBL" id="TDO31114.1"/>
    </source>
</evidence>
<dbReference type="EMBL" id="SNWR01000002">
    <property type="protein sequence ID" value="TDO31114.1"/>
    <property type="molecule type" value="Genomic_DNA"/>
</dbReference>
<proteinExistence type="predicted"/>
<gene>
    <name evidence="1" type="ORF">C8E87_6524</name>
</gene>